<dbReference type="EMBL" id="LJYW01000001">
    <property type="protein sequence ID" value="KPL51056.1"/>
    <property type="molecule type" value="Genomic_DNA"/>
</dbReference>
<dbReference type="GO" id="GO:0008955">
    <property type="term" value="F:peptidoglycan glycosyltransferase activity"/>
    <property type="evidence" value="ECO:0007669"/>
    <property type="project" value="UniProtKB-EC"/>
</dbReference>
<dbReference type="InterPro" id="IPR023346">
    <property type="entry name" value="Lysozyme-like_dom_sf"/>
</dbReference>
<comment type="catalytic activity">
    <reaction evidence="23">
        <text>Preferential cleavage: (Ac)2-L-Lys-D-Ala-|-D-Ala. Also transpeptidation of peptidyl-alanyl moieties that are N-acyl substituents of D-alanine.</text>
        <dbReference type="EC" id="3.4.16.4"/>
    </reaction>
</comment>
<dbReference type="NCBIfam" id="TIGR02074">
    <property type="entry name" value="PBP_1a_fam"/>
    <property type="match status" value="1"/>
</dbReference>
<evidence type="ECO:0000259" key="28">
    <source>
        <dbReference type="Pfam" id="PF00905"/>
    </source>
</evidence>
<dbReference type="InterPro" id="IPR050396">
    <property type="entry name" value="Glycosyltr_51/Transpeptidase"/>
</dbReference>
<evidence type="ECO:0000313" key="31">
    <source>
        <dbReference type="EMBL" id="KPL51056.1"/>
    </source>
</evidence>
<dbReference type="GO" id="GO:0009002">
    <property type="term" value="F:serine-type D-Ala-D-Ala carboxypeptidase activity"/>
    <property type="evidence" value="ECO:0007669"/>
    <property type="project" value="UniProtKB-EC"/>
</dbReference>
<reference evidence="31 32" key="1">
    <citation type="submission" date="2015-09" db="EMBL/GenBank/DDBJ databases">
        <authorList>
            <person name="Jackson K.R."/>
            <person name="Lunt B.L."/>
            <person name="Fisher J.N.B."/>
            <person name="Gardner A.V."/>
            <person name="Bailey M.E."/>
            <person name="Deus L.M."/>
            <person name="Earl A.S."/>
            <person name="Gibby P.D."/>
            <person name="Hartmann K.A."/>
            <person name="Liu J.E."/>
            <person name="Manci A.M."/>
            <person name="Nielsen D.A."/>
            <person name="Solomon M.B."/>
            <person name="Breakwell D.P."/>
            <person name="Burnett S.H."/>
            <person name="Grose J.H."/>
        </authorList>
    </citation>
    <scope>NUCLEOTIDE SEQUENCE [LARGE SCALE GENOMIC DNA]</scope>
    <source>
        <strain evidence="31 32">16</strain>
    </source>
</reference>
<accession>A0A0P6VGF1</accession>
<proteinExistence type="inferred from homology"/>
<evidence type="ECO:0000256" key="3">
    <source>
        <dbReference type="ARBA" id="ARBA00007090"/>
    </source>
</evidence>
<dbReference type="GO" id="GO:0071555">
    <property type="term" value="P:cell wall organization"/>
    <property type="evidence" value="ECO:0007669"/>
    <property type="project" value="UniProtKB-KW"/>
</dbReference>
<comment type="caution">
    <text evidence="31">The sequence shown here is derived from an EMBL/GenBank/DDBJ whole genome shotgun (WGS) entry which is preliminary data.</text>
</comment>
<feature type="domain" description="Penicillin-binding protein OB-like" evidence="30">
    <location>
        <begin position="326"/>
        <end position="448"/>
    </location>
</feature>
<dbReference type="InterPro" id="IPR012338">
    <property type="entry name" value="Beta-lactam/transpept-like"/>
</dbReference>
<organism evidence="31 32">
    <name type="scientific">Prosthecodimorpha hirschii</name>
    <dbReference type="NCBI Taxonomy" id="665126"/>
    <lineage>
        <taxon>Bacteria</taxon>
        <taxon>Pseudomonadati</taxon>
        <taxon>Pseudomonadota</taxon>
        <taxon>Alphaproteobacteria</taxon>
        <taxon>Hyphomicrobiales</taxon>
        <taxon>Ancalomicrobiaceae</taxon>
        <taxon>Prosthecodimorpha</taxon>
    </lineage>
</organism>
<keyword evidence="19 27" id="KW-0472">Membrane</keyword>
<dbReference type="AlphaFoldDB" id="A0A0P6VGF1"/>
<evidence type="ECO:0000256" key="10">
    <source>
        <dbReference type="ARBA" id="ARBA00022670"/>
    </source>
</evidence>
<comment type="pathway">
    <text evidence="2">Cell wall biogenesis; peptidoglycan biosynthesis.</text>
</comment>
<keyword evidence="7" id="KW-1003">Cell membrane</keyword>
<keyword evidence="14" id="KW-0378">Hydrolase</keyword>
<evidence type="ECO:0000256" key="23">
    <source>
        <dbReference type="ARBA" id="ARBA00034000"/>
    </source>
</evidence>
<dbReference type="EC" id="3.4.16.4" evidence="5"/>
<dbReference type="PANTHER" id="PTHR32282">
    <property type="entry name" value="BINDING PROTEIN TRANSPEPTIDASE, PUTATIVE-RELATED"/>
    <property type="match status" value="1"/>
</dbReference>
<dbReference type="Gene3D" id="2.40.50.140">
    <property type="entry name" value="Nucleic acid-binding proteins"/>
    <property type="match status" value="1"/>
</dbReference>
<keyword evidence="13 27" id="KW-0812">Transmembrane</keyword>
<keyword evidence="11" id="KW-0328">Glycosyltransferase</keyword>
<comment type="subcellular location">
    <subcellularLocation>
        <location evidence="1">Cell inner membrane</location>
        <topology evidence="1">Single-pass type II membrane protein</topology>
    </subcellularLocation>
</comment>
<name>A0A0P6VGF1_9HYPH</name>
<evidence type="ECO:0000256" key="12">
    <source>
        <dbReference type="ARBA" id="ARBA00022679"/>
    </source>
</evidence>
<comment type="similarity">
    <text evidence="3">In the C-terminal section; belongs to the transpeptidase family.</text>
</comment>
<evidence type="ECO:0000256" key="25">
    <source>
        <dbReference type="ARBA" id="ARBA00049902"/>
    </source>
</evidence>
<keyword evidence="9" id="KW-0121">Carboxypeptidase</keyword>
<keyword evidence="32" id="KW-1185">Reference proteome</keyword>
<evidence type="ECO:0000256" key="15">
    <source>
        <dbReference type="ARBA" id="ARBA00022960"/>
    </source>
</evidence>
<dbReference type="PANTHER" id="PTHR32282:SF27">
    <property type="entry name" value="PENICILLIN-BINDING PROTEIN 1A"/>
    <property type="match status" value="1"/>
</dbReference>
<keyword evidence="17" id="KW-0573">Peptidoglycan synthesis</keyword>
<dbReference type="FunFam" id="1.10.3810.10:FF:000003">
    <property type="entry name" value="Penicillin-binding protein 1a"/>
    <property type="match status" value="1"/>
</dbReference>
<evidence type="ECO:0000256" key="13">
    <source>
        <dbReference type="ARBA" id="ARBA00022692"/>
    </source>
</evidence>
<dbReference type="Pfam" id="PF00905">
    <property type="entry name" value="Transpeptidase"/>
    <property type="match status" value="1"/>
</dbReference>
<evidence type="ECO:0000256" key="16">
    <source>
        <dbReference type="ARBA" id="ARBA00022968"/>
    </source>
</evidence>
<evidence type="ECO:0000256" key="2">
    <source>
        <dbReference type="ARBA" id="ARBA00004752"/>
    </source>
</evidence>
<comment type="similarity">
    <text evidence="4">In the N-terminal section; belongs to the glycosyltransferase 51 family.</text>
</comment>
<dbReference type="InterPro" id="IPR031376">
    <property type="entry name" value="PCB_OB"/>
</dbReference>
<gene>
    <name evidence="31" type="ORF">ABB55_01490</name>
</gene>
<evidence type="ECO:0000256" key="11">
    <source>
        <dbReference type="ARBA" id="ARBA00022676"/>
    </source>
</evidence>
<evidence type="ECO:0000256" key="26">
    <source>
        <dbReference type="ARBA" id="ARBA00060592"/>
    </source>
</evidence>
<evidence type="ECO:0000259" key="30">
    <source>
        <dbReference type="Pfam" id="PF17092"/>
    </source>
</evidence>
<dbReference type="GO" id="GO:0008658">
    <property type="term" value="F:penicillin binding"/>
    <property type="evidence" value="ECO:0007669"/>
    <property type="project" value="InterPro"/>
</dbReference>
<evidence type="ECO:0000256" key="20">
    <source>
        <dbReference type="ARBA" id="ARBA00023251"/>
    </source>
</evidence>
<sequence>MFIFRFFGWLFGLGAVVTLMVAGALVLAYRYVASDLPDYAGLRNYEPPVMTRVHASDGSLIAEYAHERRLFLPSQAIPQLLKSAFISAEDKNFYEHRGVDPEGIARAVYTLVSDRLRGGKKRAQGASTITQQVAKNFLLTNEQSVERKAKEAILAMRIEEAFNKEQILELYLNEIYLGIGAYGVAAASLLYFDKSVHELTIAECAYLAALPKAPNNYHPFRFPERAVGRRNDIIDLMAQNGYIKREEADKAKKEPLTVVPRQTGPHLFASDYFAEEVRRELAERYGEKGLYQGGLSVRTTLDPKMQVIARKVLLKGLMDYDQDQGWRGPLSKIDLAGGDWGPKLAEVKTLADMPEWRAAVVLSVVDQEAIIGLQPPKLFGGSVSTQRERGFIAADQLKWAKWADGPRKGQAIKSAAQVLQPGDVILVEKAGTGSGDRQGYRLRQFPEVSGALVAMDPHTGRVLAVAGGASFSDSEFNRATQAWRQPGSSFKPFVYSAALDNGYTPSSVVLDGPIEISQGVGAAPWRPENYSGKFYGPSTLRVGIEQSRNTMTVRLAKDMGMPLVVEYAKRFGIYDELSPVLSMSLGAGETTVLRMTAAYATIANGGRRVKATFIDRIQDRYGKTIYKHDPRICQGCEASAWAAQDEPKLIDDREQVLDPMTAYQITSMMEGVVQRGTATVLREVGKPVAGKTGTTNDEKDVWFMGFTPDLVVGVYVGYDKPRPLGRGQSGGHTAAPIAKDFFVEALREKPAVPFRVPPGIRLIAINRKSGLKASPGDPETIMEAFKPGTAPPDNYSIIGYEQGEFSRARRVTPEQERGLQPGGLY</sequence>
<dbReference type="GO" id="GO:0006508">
    <property type="term" value="P:proteolysis"/>
    <property type="evidence" value="ECO:0007669"/>
    <property type="project" value="UniProtKB-KW"/>
</dbReference>
<dbReference type="EC" id="2.4.99.28" evidence="24"/>
<evidence type="ECO:0000259" key="29">
    <source>
        <dbReference type="Pfam" id="PF00912"/>
    </source>
</evidence>
<evidence type="ECO:0000256" key="6">
    <source>
        <dbReference type="ARBA" id="ARBA00018638"/>
    </source>
</evidence>
<keyword evidence="10" id="KW-0645">Protease</keyword>
<keyword evidence="16" id="KW-0735">Signal-anchor</keyword>
<dbReference type="Proteomes" id="UP000048984">
    <property type="component" value="Unassembled WGS sequence"/>
</dbReference>
<dbReference type="InterPro" id="IPR012340">
    <property type="entry name" value="NA-bd_OB-fold"/>
</dbReference>
<evidence type="ECO:0000256" key="22">
    <source>
        <dbReference type="ARBA" id="ARBA00023316"/>
    </source>
</evidence>
<keyword evidence="18 27" id="KW-1133">Transmembrane helix</keyword>
<dbReference type="Gene3D" id="1.10.3810.10">
    <property type="entry name" value="Biosynthetic peptidoglycan transglycosylase-like"/>
    <property type="match status" value="1"/>
</dbReference>
<evidence type="ECO:0000256" key="14">
    <source>
        <dbReference type="ARBA" id="ARBA00022801"/>
    </source>
</evidence>
<dbReference type="SUPFAM" id="SSF56601">
    <property type="entry name" value="beta-lactamase/transpeptidase-like"/>
    <property type="match status" value="1"/>
</dbReference>
<dbReference type="GO" id="GO:0046677">
    <property type="term" value="P:response to antibiotic"/>
    <property type="evidence" value="ECO:0007669"/>
    <property type="project" value="UniProtKB-KW"/>
</dbReference>
<keyword evidence="22" id="KW-0961">Cell wall biogenesis/degradation</keyword>
<dbReference type="RefSeq" id="WP_054357219.1">
    <property type="nucleotide sequence ID" value="NZ_LJYW01000001.1"/>
</dbReference>
<evidence type="ECO:0000313" key="32">
    <source>
        <dbReference type="Proteomes" id="UP000048984"/>
    </source>
</evidence>
<dbReference type="GO" id="GO:0009252">
    <property type="term" value="P:peptidoglycan biosynthetic process"/>
    <property type="evidence" value="ECO:0007669"/>
    <property type="project" value="UniProtKB-UniPathway"/>
</dbReference>
<dbReference type="Pfam" id="PF17092">
    <property type="entry name" value="PCB_OB"/>
    <property type="match status" value="1"/>
</dbReference>
<evidence type="ECO:0000256" key="21">
    <source>
        <dbReference type="ARBA" id="ARBA00023268"/>
    </source>
</evidence>
<keyword evidence="15" id="KW-0133">Cell shape</keyword>
<comment type="pathway">
    <text evidence="26">Glycan biosynthesis.</text>
</comment>
<feature type="domain" description="Glycosyl transferase family 51" evidence="29">
    <location>
        <begin position="58"/>
        <end position="237"/>
    </location>
</feature>
<dbReference type="SUPFAM" id="SSF53955">
    <property type="entry name" value="Lysozyme-like"/>
    <property type="match status" value="1"/>
</dbReference>
<dbReference type="Gene3D" id="3.40.710.10">
    <property type="entry name" value="DD-peptidase/beta-lactamase superfamily"/>
    <property type="match status" value="2"/>
</dbReference>
<evidence type="ECO:0000256" key="5">
    <source>
        <dbReference type="ARBA" id="ARBA00012448"/>
    </source>
</evidence>
<evidence type="ECO:0000256" key="18">
    <source>
        <dbReference type="ARBA" id="ARBA00022989"/>
    </source>
</evidence>
<protein>
    <recommendedName>
        <fullName evidence="6">Penicillin-binding protein 1A</fullName>
        <ecNumber evidence="24">2.4.99.28</ecNumber>
        <ecNumber evidence="5">3.4.16.4</ecNumber>
    </recommendedName>
</protein>
<evidence type="ECO:0000256" key="9">
    <source>
        <dbReference type="ARBA" id="ARBA00022645"/>
    </source>
</evidence>
<evidence type="ECO:0000256" key="27">
    <source>
        <dbReference type="SAM" id="Phobius"/>
    </source>
</evidence>
<dbReference type="GO" id="GO:0008360">
    <property type="term" value="P:regulation of cell shape"/>
    <property type="evidence" value="ECO:0007669"/>
    <property type="project" value="UniProtKB-KW"/>
</dbReference>
<dbReference type="InterPro" id="IPR001264">
    <property type="entry name" value="Glyco_trans_51"/>
</dbReference>
<dbReference type="UniPathway" id="UPA00219"/>
<dbReference type="STRING" id="665126.ABB55_01490"/>
<dbReference type="InterPro" id="IPR001460">
    <property type="entry name" value="PCN-bd_Tpept"/>
</dbReference>
<keyword evidence="21" id="KW-0511">Multifunctional enzyme</keyword>
<comment type="catalytic activity">
    <reaction evidence="25">
        <text>[GlcNAc-(1-&gt;4)-Mur2Ac(oyl-L-Ala-gamma-D-Glu-L-Lys-D-Ala-D-Ala)](n)-di-trans,octa-cis-undecaprenyl diphosphate + beta-D-GlcNAc-(1-&gt;4)-Mur2Ac(oyl-L-Ala-gamma-D-Glu-L-Lys-D-Ala-D-Ala)-di-trans,octa-cis-undecaprenyl diphosphate = [GlcNAc-(1-&gt;4)-Mur2Ac(oyl-L-Ala-gamma-D-Glu-L-Lys-D-Ala-D-Ala)](n+1)-di-trans,octa-cis-undecaprenyl diphosphate + di-trans,octa-cis-undecaprenyl diphosphate + H(+)</text>
        <dbReference type="Rhea" id="RHEA:23708"/>
        <dbReference type="Rhea" id="RHEA-COMP:9602"/>
        <dbReference type="Rhea" id="RHEA-COMP:9603"/>
        <dbReference type="ChEBI" id="CHEBI:15378"/>
        <dbReference type="ChEBI" id="CHEBI:58405"/>
        <dbReference type="ChEBI" id="CHEBI:60033"/>
        <dbReference type="ChEBI" id="CHEBI:78435"/>
        <dbReference type="EC" id="2.4.99.28"/>
    </reaction>
</comment>
<dbReference type="InterPro" id="IPR036950">
    <property type="entry name" value="PBP_transglycosylase"/>
</dbReference>
<evidence type="ECO:0000256" key="4">
    <source>
        <dbReference type="ARBA" id="ARBA00007739"/>
    </source>
</evidence>
<dbReference type="Pfam" id="PF00912">
    <property type="entry name" value="Transgly"/>
    <property type="match status" value="1"/>
</dbReference>
<dbReference type="GO" id="GO:0030288">
    <property type="term" value="C:outer membrane-bounded periplasmic space"/>
    <property type="evidence" value="ECO:0007669"/>
    <property type="project" value="TreeGrafter"/>
</dbReference>
<feature type="transmembrane region" description="Helical" evidence="27">
    <location>
        <begin position="6"/>
        <end position="29"/>
    </location>
</feature>
<evidence type="ECO:0000256" key="17">
    <source>
        <dbReference type="ARBA" id="ARBA00022984"/>
    </source>
</evidence>
<keyword evidence="20" id="KW-0046">Antibiotic resistance</keyword>
<reference evidence="31 32" key="2">
    <citation type="submission" date="2015-10" db="EMBL/GenBank/DDBJ databases">
        <title>Draft Genome Sequence of Prosthecomicrobium hirschii ATCC 27832.</title>
        <authorList>
            <person name="Daniel J."/>
            <person name="Givan S.A."/>
            <person name="Brun Y.V."/>
            <person name="Brown P.J."/>
        </authorList>
    </citation>
    <scope>NUCLEOTIDE SEQUENCE [LARGE SCALE GENOMIC DNA]</scope>
    <source>
        <strain evidence="31 32">16</strain>
    </source>
</reference>
<evidence type="ECO:0000256" key="24">
    <source>
        <dbReference type="ARBA" id="ARBA00044770"/>
    </source>
</evidence>
<feature type="domain" description="Penicillin-binding protein transpeptidase" evidence="28">
    <location>
        <begin position="450"/>
        <end position="741"/>
    </location>
</feature>
<dbReference type="GO" id="GO:0005886">
    <property type="term" value="C:plasma membrane"/>
    <property type="evidence" value="ECO:0007669"/>
    <property type="project" value="UniProtKB-SubCell"/>
</dbReference>
<evidence type="ECO:0000256" key="8">
    <source>
        <dbReference type="ARBA" id="ARBA00022519"/>
    </source>
</evidence>
<evidence type="ECO:0000256" key="19">
    <source>
        <dbReference type="ARBA" id="ARBA00023136"/>
    </source>
</evidence>
<keyword evidence="12" id="KW-0808">Transferase</keyword>
<evidence type="ECO:0000256" key="7">
    <source>
        <dbReference type="ARBA" id="ARBA00022475"/>
    </source>
</evidence>
<keyword evidence="8" id="KW-0997">Cell inner membrane</keyword>
<evidence type="ECO:0000256" key="1">
    <source>
        <dbReference type="ARBA" id="ARBA00004249"/>
    </source>
</evidence>